<comment type="cofactor">
    <cofactor evidence="6">
        <name>Mg(2+)</name>
        <dbReference type="ChEBI" id="CHEBI:18420"/>
    </cofactor>
    <cofactor evidence="6">
        <name>Mn(2+)</name>
        <dbReference type="ChEBI" id="CHEBI:29035"/>
    </cofactor>
    <text evidence="6">Probably binds two magnesium or manganese ions per subunit.</text>
</comment>
<feature type="binding site" evidence="6">
    <location>
        <position position="232"/>
    </location>
    <ligand>
        <name>Mg(2+)</name>
        <dbReference type="ChEBI" id="CHEBI:18420"/>
        <label>1</label>
    </ligand>
</feature>
<evidence type="ECO:0000256" key="3">
    <source>
        <dbReference type="ARBA" id="ARBA00022723"/>
    </source>
</evidence>
<keyword evidence="11" id="KW-1185">Reference proteome</keyword>
<proteinExistence type="inferred from homology"/>
<feature type="site" description="Interaction with DNA substrate" evidence="7">
    <location>
        <position position="353"/>
    </location>
</feature>
<feature type="site" description="Important for catalytic activity" evidence="7">
    <location>
        <position position="324"/>
    </location>
</feature>
<dbReference type="GO" id="GO:0006284">
    <property type="term" value="P:base-excision repair"/>
    <property type="evidence" value="ECO:0007669"/>
    <property type="project" value="TreeGrafter"/>
</dbReference>
<dbReference type="AlphaFoldDB" id="A0AAE0WGT6"/>
<feature type="binding site" evidence="6">
    <location>
        <position position="352"/>
    </location>
    <ligand>
        <name>Mg(2+)</name>
        <dbReference type="ChEBI" id="CHEBI:18420"/>
        <label>1</label>
    </ligand>
</feature>
<evidence type="ECO:0000259" key="9">
    <source>
        <dbReference type="Pfam" id="PF03372"/>
    </source>
</evidence>
<accession>A0AAE0WGT6</accession>
<sequence length="365" mass="40785">MTASISPPPSKRRKLVQTSGESVADLSTYRLRIFSHNVNGISPYLQPSIASFFKPNGNNEVPKASLRDFLRRQDWPTVLCLQEVKIHPEDRATIRAVEKAVSAPSDSVEPDYVSHVCLPSDAHNARGFGRKIYGVACIIRRDFFESHVEKLRLVDWDQEGRFLVVETKALGPVPRLAIFCVYAVNGTDFPYKDSTGRVTGTRHDRKLIVHELLAAECRALEHGGFSIVIAGDINIARSAFDGFPRLRTSPEQHSINRVDFEKKFFASTENLSLGDEDSTADQKGEPPTPGLGMIDSFRHLHPDKRGYTYYPRTKVFGASADRVDMIVVSRSLKDCLRAAGMLETAAERGPSDHVPLYVELEFREA</sequence>
<feature type="site" description="Transition state stabilizer" evidence="7">
    <location>
        <position position="234"/>
    </location>
</feature>
<evidence type="ECO:0000256" key="1">
    <source>
        <dbReference type="ARBA" id="ARBA00001936"/>
    </source>
</evidence>
<organism evidence="10 11">
    <name type="scientific">Recurvomyces mirabilis</name>
    <dbReference type="NCBI Taxonomy" id="574656"/>
    <lineage>
        <taxon>Eukaryota</taxon>
        <taxon>Fungi</taxon>
        <taxon>Dikarya</taxon>
        <taxon>Ascomycota</taxon>
        <taxon>Pezizomycotina</taxon>
        <taxon>Dothideomycetes</taxon>
        <taxon>Dothideomycetidae</taxon>
        <taxon>Mycosphaerellales</taxon>
        <taxon>Teratosphaeriaceae</taxon>
        <taxon>Recurvomyces</taxon>
    </lineage>
</organism>
<evidence type="ECO:0000256" key="2">
    <source>
        <dbReference type="ARBA" id="ARBA00007092"/>
    </source>
</evidence>
<dbReference type="InterPro" id="IPR036691">
    <property type="entry name" value="Endo/exonu/phosph_ase_sf"/>
</dbReference>
<feature type="domain" description="Endonuclease/exonuclease/phosphatase" evidence="9">
    <location>
        <begin position="35"/>
        <end position="353"/>
    </location>
</feature>
<dbReference type="PROSITE" id="PS51435">
    <property type="entry name" value="AP_NUCLEASE_F1_4"/>
    <property type="match status" value="1"/>
</dbReference>
<dbReference type="GO" id="GO:0008311">
    <property type="term" value="F:double-stranded DNA 3'-5' DNA exonuclease activity"/>
    <property type="evidence" value="ECO:0007669"/>
    <property type="project" value="TreeGrafter"/>
</dbReference>
<dbReference type="InterPro" id="IPR004808">
    <property type="entry name" value="AP_endonuc_1"/>
</dbReference>
<dbReference type="SUPFAM" id="SSF56219">
    <property type="entry name" value="DNase I-like"/>
    <property type="match status" value="1"/>
</dbReference>
<dbReference type="PROSITE" id="PS00727">
    <property type="entry name" value="AP_NUCLEASE_F1_2"/>
    <property type="match status" value="1"/>
</dbReference>
<keyword evidence="4" id="KW-0378">Hydrolase</keyword>
<dbReference type="InterPro" id="IPR020848">
    <property type="entry name" value="AP_endonuclease_F1_CS"/>
</dbReference>
<dbReference type="Pfam" id="PF03372">
    <property type="entry name" value="Exo_endo_phos"/>
    <property type="match status" value="1"/>
</dbReference>
<evidence type="ECO:0000313" key="10">
    <source>
        <dbReference type="EMBL" id="KAK3671307.1"/>
    </source>
</evidence>
<gene>
    <name evidence="10" type="ORF">LTR78_008767</name>
</gene>
<comment type="similarity">
    <text evidence="2">Belongs to the DNA repair enzymes AP/ExoA family.</text>
</comment>
<reference evidence="10" key="1">
    <citation type="submission" date="2023-07" db="EMBL/GenBank/DDBJ databases">
        <title>Black Yeasts Isolated from many extreme environments.</title>
        <authorList>
            <person name="Coleine C."/>
            <person name="Stajich J.E."/>
            <person name="Selbmann L."/>
        </authorList>
    </citation>
    <scope>NUCLEOTIDE SEQUENCE</scope>
    <source>
        <strain evidence="10">CCFEE 5485</strain>
    </source>
</reference>
<dbReference type="PANTHER" id="PTHR22748">
    <property type="entry name" value="AP ENDONUCLEASE"/>
    <property type="match status" value="1"/>
</dbReference>
<dbReference type="Gene3D" id="3.60.10.10">
    <property type="entry name" value="Endonuclease/exonuclease/phosphatase"/>
    <property type="match status" value="1"/>
</dbReference>
<feature type="region of interest" description="Disordered" evidence="8">
    <location>
        <begin position="273"/>
        <end position="294"/>
    </location>
</feature>
<feature type="binding site" evidence="6">
    <location>
        <position position="353"/>
    </location>
    <ligand>
        <name>Mg(2+)</name>
        <dbReference type="ChEBI" id="CHEBI:18420"/>
        <label>1</label>
    </ligand>
</feature>
<evidence type="ECO:0000313" key="11">
    <source>
        <dbReference type="Proteomes" id="UP001274830"/>
    </source>
</evidence>
<dbReference type="GO" id="GO:0003677">
    <property type="term" value="F:DNA binding"/>
    <property type="evidence" value="ECO:0007669"/>
    <property type="project" value="InterPro"/>
</dbReference>
<dbReference type="PANTHER" id="PTHR22748:SF14">
    <property type="entry name" value="ENDONUCLEASE_EXONUCLEASE_PHOSPHATASE DOMAIN-CONTAINING PROTEIN"/>
    <property type="match status" value="1"/>
</dbReference>
<evidence type="ECO:0000256" key="7">
    <source>
        <dbReference type="PIRSR" id="PIRSR604808-3"/>
    </source>
</evidence>
<evidence type="ECO:0000256" key="6">
    <source>
        <dbReference type="PIRSR" id="PIRSR604808-2"/>
    </source>
</evidence>
<comment type="cofactor">
    <cofactor evidence="1">
        <name>Mn(2+)</name>
        <dbReference type="ChEBI" id="CHEBI:29035"/>
    </cofactor>
</comment>
<feature type="binding site" evidence="6">
    <location>
        <position position="37"/>
    </location>
    <ligand>
        <name>Mg(2+)</name>
        <dbReference type="ChEBI" id="CHEBI:18420"/>
        <label>1</label>
    </ligand>
</feature>
<dbReference type="GO" id="GO:0005634">
    <property type="term" value="C:nucleus"/>
    <property type="evidence" value="ECO:0007669"/>
    <property type="project" value="TreeGrafter"/>
</dbReference>
<name>A0AAE0WGT6_9PEZI</name>
<dbReference type="GO" id="GO:0046872">
    <property type="term" value="F:metal ion binding"/>
    <property type="evidence" value="ECO:0007669"/>
    <property type="project" value="UniProtKB-KW"/>
</dbReference>
<feature type="binding site" evidence="6">
    <location>
        <position position="83"/>
    </location>
    <ligand>
        <name>Mg(2+)</name>
        <dbReference type="ChEBI" id="CHEBI:18420"/>
        <label>1</label>
    </ligand>
</feature>
<comment type="caution">
    <text evidence="10">The sequence shown here is derived from an EMBL/GenBank/DDBJ whole genome shotgun (WGS) entry which is preliminary data.</text>
</comment>
<dbReference type="EMBL" id="JAUTXT010000044">
    <property type="protein sequence ID" value="KAK3671307.1"/>
    <property type="molecule type" value="Genomic_DNA"/>
</dbReference>
<evidence type="ECO:0000256" key="8">
    <source>
        <dbReference type="SAM" id="MobiDB-lite"/>
    </source>
</evidence>
<keyword evidence="5 6" id="KW-0460">Magnesium</keyword>
<evidence type="ECO:0000256" key="4">
    <source>
        <dbReference type="ARBA" id="ARBA00022801"/>
    </source>
</evidence>
<keyword evidence="3 6" id="KW-0479">Metal-binding</keyword>
<dbReference type="GO" id="GO:0008081">
    <property type="term" value="F:phosphoric diester hydrolase activity"/>
    <property type="evidence" value="ECO:0007669"/>
    <property type="project" value="TreeGrafter"/>
</dbReference>
<dbReference type="Proteomes" id="UP001274830">
    <property type="component" value="Unassembled WGS sequence"/>
</dbReference>
<keyword evidence="6" id="KW-0464">Manganese</keyword>
<dbReference type="GO" id="GO:0003906">
    <property type="term" value="F:DNA-(apurinic or apyrimidinic site) endonuclease activity"/>
    <property type="evidence" value="ECO:0007669"/>
    <property type="project" value="TreeGrafter"/>
</dbReference>
<evidence type="ECO:0000256" key="5">
    <source>
        <dbReference type="ARBA" id="ARBA00022842"/>
    </source>
</evidence>
<dbReference type="InterPro" id="IPR005135">
    <property type="entry name" value="Endo/exonuclease/phosphatase"/>
</dbReference>
<feature type="binding site" evidence="6">
    <location>
        <position position="234"/>
    </location>
    <ligand>
        <name>Mg(2+)</name>
        <dbReference type="ChEBI" id="CHEBI:18420"/>
        <label>1</label>
    </ligand>
</feature>
<protein>
    <recommendedName>
        <fullName evidence="9">Endonuclease/exonuclease/phosphatase domain-containing protein</fullName>
    </recommendedName>
</protein>